<dbReference type="InterPro" id="IPR006837">
    <property type="entry name" value="Divergent_DAC"/>
</dbReference>
<feature type="compositionally biased region" description="Low complexity" evidence="1">
    <location>
        <begin position="61"/>
        <end position="74"/>
    </location>
</feature>
<reference evidence="2 3" key="1">
    <citation type="submission" date="2015-09" db="EMBL/GenBank/DDBJ databases">
        <authorList>
            <consortium name="Swine Surveillance"/>
        </authorList>
    </citation>
    <scope>NUCLEOTIDE SEQUENCE [LARGE SCALE GENOMIC DNA]</scope>
    <source>
        <strain evidence="2 3">CECT 7688</strain>
    </source>
</reference>
<feature type="region of interest" description="Disordered" evidence="1">
    <location>
        <begin position="35"/>
        <end position="96"/>
    </location>
</feature>
<dbReference type="Pfam" id="PF04748">
    <property type="entry name" value="Polysacc_deac_2"/>
    <property type="match status" value="1"/>
</dbReference>
<dbReference type="STRING" id="321267.SHM7688_02997"/>
<organism evidence="2 3">
    <name type="scientific">Shimia marina</name>
    <dbReference type="NCBI Taxonomy" id="321267"/>
    <lineage>
        <taxon>Bacteria</taxon>
        <taxon>Pseudomonadati</taxon>
        <taxon>Pseudomonadota</taxon>
        <taxon>Alphaproteobacteria</taxon>
        <taxon>Rhodobacterales</taxon>
        <taxon>Roseobacteraceae</taxon>
    </lineage>
</organism>
<evidence type="ECO:0000313" key="3">
    <source>
        <dbReference type="Proteomes" id="UP000054823"/>
    </source>
</evidence>
<proteinExistence type="predicted"/>
<keyword evidence="3" id="KW-1185">Reference proteome</keyword>
<feature type="compositionally biased region" description="Low complexity" evidence="1">
    <location>
        <begin position="158"/>
        <end position="175"/>
    </location>
</feature>
<dbReference type="SUPFAM" id="SSF88713">
    <property type="entry name" value="Glycoside hydrolase/deacetylase"/>
    <property type="match status" value="1"/>
</dbReference>
<name>A0A0P1ESK8_9RHOB</name>
<dbReference type="GO" id="GO:0005975">
    <property type="term" value="P:carbohydrate metabolic process"/>
    <property type="evidence" value="ECO:0007669"/>
    <property type="project" value="InterPro"/>
</dbReference>
<accession>A0A0P1ESK8</accession>
<dbReference type="RefSeq" id="WP_158500703.1">
    <property type="nucleotide sequence ID" value="NZ_CYPW01000027.1"/>
</dbReference>
<evidence type="ECO:0000313" key="2">
    <source>
        <dbReference type="EMBL" id="CUH53543.1"/>
    </source>
</evidence>
<sequence>MLRGVLAGAFWGVILVGGVLSAVSLLLPLPATVTPQTSAEAPKDRSQVAPVSGALQDTSEADTTVEAAPAADAPSQAGGDQPPLSDTESAPKPETGGVEAALAAPVAPQGGGAVAVEAESPVLPNPQAQNPEAPDVETELSISTNPAQPSAPEVAASEAFVTPEAAPEVPAQAEDAPLETATEGSADDSGADGGDALVSEAVPSPEAEDVTPRAEAEEAPAPAETAETMIKPAGDLNEAFPQHKSTRLPTVGVAAENAEAPAPRASRPVEANAEAFENPDQKPLMAIVLVDAGAQEFDMEALTSFPYPVSIAVSTLDPQVGQKVETYRSQGLEVLAMIDLPAEAEAADVEQAMQAHLSVSDQFVGVVEGLEEGLQSSKVISDQVTEALMGSGHGLLMFTNGLNTAQKLAAKEGVPSASVFRDFDDKGQTSAVMRRFLDQAAFKAAQEDGVVMVGRLRDETLSALLLWALQDRINTVALGPVSALFDTIN</sequence>
<evidence type="ECO:0000256" key="1">
    <source>
        <dbReference type="SAM" id="MobiDB-lite"/>
    </source>
</evidence>
<dbReference type="CDD" id="cd10936">
    <property type="entry name" value="CE4_DAC2"/>
    <property type="match status" value="1"/>
</dbReference>
<dbReference type="EMBL" id="CYPW01000027">
    <property type="protein sequence ID" value="CUH53543.1"/>
    <property type="molecule type" value="Genomic_DNA"/>
</dbReference>
<feature type="region of interest" description="Disordered" evidence="1">
    <location>
        <begin position="123"/>
        <end position="224"/>
    </location>
</feature>
<dbReference type="Proteomes" id="UP000054823">
    <property type="component" value="Unassembled WGS sequence"/>
</dbReference>
<dbReference type="InterPro" id="IPR011330">
    <property type="entry name" value="Glyco_hydro/deAcase_b/a-brl"/>
</dbReference>
<dbReference type="Gene3D" id="3.20.20.370">
    <property type="entry name" value="Glycoside hydrolase/deacetylase"/>
    <property type="match status" value="1"/>
</dbReference>
<gene>
    <name evidence="2" type="ORF">SHM7688_02997</name>
</gene>
<dbReference type="AlphaFoldDB" id="A0A0P1ESK8"/>
<protein>
    <submittedName>
        <fullName evidence="2">Divergent polysaccharide deacetylase</fullName>
    </submittedName>
</protein>